<dbReference type="Pfam" id="PF01553">
    <property type="entry name" value="Acyltransferase"/>
    <property type="match status" value="1"/>
</dbReference>
<keyword evidence="1" id="KW-0808">Transferase</keyword>
<feature type="domain" description="Phospholipid/glycerol acyltransferase" evidence="3">
    <location>
        <begin position="57"/>
        <end position="175"/>
    </location>
</feature>
<evidence type="ECO:0000313" key="5">
    <source>
        <dbReference type="Proteomes" id="UP001500729"/>
    </source>
</evidence>
<dbReference type="SUPFAM" id="SSF69593">
    <property type="entry name" value="Glycerol-3-phosphate (1)-acyltransferase"/>
    <property type="match status" value="1"/>
</dbReference>
<reference evidence="4 5" key="1">
    <citation type="journal article" date="2019" name="Int. J. Syst. Evol. Microbiol.">
        <title>The Global Catalogue of Microorganisms (GCM) 10K type strain sequencing project: providing services to taxonomists for standard genome sequencing and annotation.</title>
        <authorList>
            <consortium name="The Broad Institute Genomics Platform"/>
            <consortium name="The Broad Institute Genome Sequencing Center for Infectious Disease"/>
            <person name="Wu L."/>
            <person name="Ma J."/>
        </authorList>
    </citation>
    <scope>NUCLEOTIDE SEQUENCE [LARGE SCALE GENOMIC DNA]</scope>
    <source>
        <strain evidence="4 5">JCM 10303</strain>
    </source>
</reference>
<dbReference type="Proteomes" id="UP001500729">
    <property type="component" value="Unassembled WGS sequence"/>
</dbReference>
<organism evidence="4 5">
    <name type="scientific">Saccharopolyspora erythraea</name>
    <name type="common">Streptomyces erythraeus</name>
    <dbReference type="NCBI Taxonomy" id="1836"/>
    <lineage>
        <taxon>Bacteria</taxon>
        <taxon>Bacillati</taxon>
        <taxon>Actinomycetota</taxon>
        <taxon>Actinomycetes</taxon>
        <taxon>Pseudonocardiales</taxon>
        <taxon>Pseudonocardiaceae</taxon>
        <taxon>Saccharopolyspora</taxon>
    </lineage>
</organism>
<gene>
    <name evidence="4" type="ORF">GCM10009533_01170</name>
</gene>
<dbReference type="PANTHER" id="PTHR10434">
    <property type="entry name" value="1-ACYL-SN-GLYCEROL-3-PHOSPHATE ACYLTRANSFERASE"/>
    <property type="match status" value="1"/>
</dbReference>
<dbReference type="EMBL" id="BAAAGS010000001">
    <property type="protein sequence ID" value="GAA0506220.1"/>
    <property type="molecule type" value="Genomic_DNA"/>
</dbReference>
<protein>
    <submittedName>
        <fullName evidence="4">Lysophospholipid acyltransferase family protein</fullName>
    </submittedName>
</protein>
<dbReference type="PANTHER" id="PTHR10434:SF55">
    <property type="entry name" value="POSSIBLE ACYLTRANSFERASE"/>
    <property type="match status" value="1"/>
</dbReference>
<dbReference type="InterPro" id="IPR002123">
    <property type="entry name" value="Plipid/glycerol_acylTrfase"/>
</dbReference>
<dbReference type="SMART" id="SM00563">
    <property type="entry name" value="PlsC"/>
    <property type="match status" value="1"/>
</dbReference>
<keyword evidence="5" id="KW-1185">Reference proteome</keyword>
<accession>A0ABN1BUY9</accession>
<dbReference type="CDD" id="cd07989">
    <property type="entry name" value="LPLAT_AGPAT-like"/>
    <property type="match status" value="1"/>
</dbReference>
<comment type="caution">
    <text evidence="4">The sequence shown here is derived from an EMBL/GenBank/DDBJ whole genome shotgun (WGS) entry which is preliminary data.</text>
</comment>
<evidence type="ECO:0000313" key="4">
    <source>
        <dbReference type="EMBL" id="GAA0506220.1"/>
    </source>
</evidence>
<name>A0ABN1BUY9_SACER</name>
<dbReference type="GO" id="GO:0016746">
    <property type="term" value="F:acyltransferase activity"/>
    <property type="evidence" value="ECO:0007669"/>
    <property type="project" value="UniProtKB-KW"/>
</dbReference>
<keyword evidence="2 4" id="KW-0012">Acyltransferase</keyword>
<proteinExistence type="predicted"/>
<evidence type="ECO:0000259" key="3">
    <source>
        <dbReference type="SMART" id="SM00563"/>
    </source>
</evidence>
<dbReference type="RefSeq" id="WP_011874964.1">
    <property type="nucleotide sequence ID" value="NZ_BAAAGS010000001.1"/>
</dbReference>
<sequence length="259" mass="29371">MTEPRSLRRRRRTTNEKARGLGKFWLGLARAVCYPLTGLLARTRVTGLENVPAEGPVLLVFNHVSHLDPVFDAVTVHRAGRIPRFLAKNTLWNVPVLRNVLNGVEQIPVYRGTVDAQKSLRAAHEAMEGSKAVIIYPDGTITKDPEGWPMTPKFGIARLALGHEVPVVPAARWGTRDVYDHYRKKFRPFPRKTVHFRFGEPLDLSAYRGRELDNHLLREVTDLAMHRVRDLLGEIRGEQPPAEYYSAARKRSRSEDGDA</sequence>
<evidence type="ECO:0000256" key="1">
    <source>
        <dbReference type="ARBA" id="ARBA00022679"/>
    </source>
</evidence>
<evidence type="ECO:0000256" key="2">
    <source>
        <dbReference type="ARBA" id="ARBA00023315"/>
    </source>
</evidence>